<dbReference type="PANTHER" id="PTHR19277">
    <property type="entry name" value="PENTRAXIN"/>
    <property type="match status" value="1"/>
</dbReference>
<reference evidence="8 9" key="1">
    <citation type="submission" date="2024-05" db="EMBL/GenBank/DDBJ databases">
        <authorList>
            <person name="Wallberg A."/>
        </authorList>
    </citation>
    <scope>NUCLEOTIDE SEQUENCE [LARGE SCALE GENOMIC DNA]</scope>
</reference>
<dbReference type="PANTHER" id="PTHR19277:SF161">
    <property type="entry name" value="LAMININ G DOMAIN-CONTAINING PROTEIN"/>
    <property type="match status" value="1"/>
</dbReference>
<sequence>MDNALMYYGKEKEGKLEFGMTVNNKDYFSITPSKSPLELFTWIHFCHELSSMDKTYINGVIEFDLNWHEDRQPLNMSGILIIGQEQDSYGGHFDKTQGIRGYVAQFNIWSYILKPEEIRDMALGVKSINGDVFSSDYNAVELINVDMFQKPIKELLSEDSTFLMFPDYLVTFDEGISLCDSIGSSLYMPLSSLALNKLINILNMYDQIYEKLIWLGITDRFEENNWVMIKNNIRFTETMRQKLSQEMNFLNPILFDISEEENMNCAILVRGNLSLIRSRACTDRFGLTCTHNFLPLLALRGLCSKKTFKNKFIPTKHNNEIPFLQNLEGNLIITSNNNFQWLIIEVGSNKTLAITQEHDF</sequence>
<dbReference type="InterPro" id="IPR051360">
    <property type="entry name" value="Neuronal_Pentraxin_Related"/>
</dbReference>
<accession>A0AAV2RYC8</accession>
<comment type="cofactor">
    <cofactor evidence="1">
        <name>Ca(2+)</name>
        <dbReference type="ChEBI" id="CHEBI:29108"/>
    </cofactor>
</comment>
<dbReference type="CDD" id="cd00037">
    <property type="entry name" value="CLECT"/>
    <property type="match status" value="1"/>
</dbReference>
<dbReference type="PRINTS" id="PR00895">
    <property type="entry name" value="PENTAXIN"/>
</dbReference>
<keyword evidence="5" id="KW-0325">Glycoprotein</keyword>
<comment type="caution">
    <text evidence="8">The sequence shown here is derived from an EMBL/GenBank/DDBJ whole genome shotgun (WGS) entry which is preliminary data.</text>
</comment>
<keyword evidence="3" id="KW-0106">Calcium</keyword>
<comment type="caution">
    <text evidence="6">Lacks conserved residue(s) required for the propagation of feature annotation.</text>
</comment>
<dbReference type="PROSITE" id="PS51828">
    <property type="entry name" value="PTX_2"/>
    <property type="match status" value="1"/>
</dbReference>
<feature type="domain" description="Pentraxin (PTX)" evidence="7">
    <location>
        <begin position="1"/>
        <end position="155"/>
    </location>
</feature>
<evidence type="ECO:0000259" key="7">
    <source>
        <dbReference type="PROSITE" id="PS51828"/>
    </source>
</evidence>
<protein>
    <recommendedName>
        <fullName evidence="7">Pentraxin (PTX) domain-containing protein</fullName>
    </recommendedName>
</protein>
<dbReference type="InterPro" id="IPR016187">
    <property type="entry name" value="CTDL_fold"/>
</dbReference>
<dbReference type="AlphaFoldDB" id="A0AAV2RYC8"/>
<gene>
    <name evidence="8" type="ORF">MNOR_LOCUS29164</name>
</gene>
<dbReference type="InterPro" id="IPR001759">
    <property type="entry name" value="PTX_dom"/>
</dbReference>
<evidence type="ECO:0000256" key="2">
    <source>
        <dbReference type="ARBA" id="ARBA00022723"/>
    </source>
</evidence>
<keyword evidence="2" id="KW-0479">Metal-binding</keyword>
<dbReference type="SMART" id="SM00159">
    <property type="entry name" value="PTX"/>
    <property type="match status" value="1"/>
</dbReference>
<dbReference type="Pfam" id="PF00354">
    <property type="entry name" value="Pentaxin"/>
    <property type="match status" value="1"/>
</dbReference>
<evidence type="ECO:0000256" key="3">
    <source>
        <dbReference type="ARBA" id="ARBA00022837"/>
    </source>
</evidence>
<dbReference type="EMBL" id="CAXKWB010033302">
    <property type="protein sequence ID" value="CAL4142634.1"/>
    <property type="molecule type" value="Genomic_DNA"/>
</dbReference>
<evidence type="ECO:0000256" key="4">
    <source>
        <dbReference type="ARBA" id="ARBA00023157"/>
    </source>
</evidence>
<evidence type="ECO:0000256" key="5">
    <source>
        <dbReference type="ARBA" id="ARBA00023180"/>
    </source>
</evidence>
<evidence type="ECO:0000313" key="9">
    <source>
        <dbReference type="Proteomes" id="UP001497623"/>
    </source>
</evidence>
<evidence type="ECO:0000313" key="8">
    <source>
        <dbReference type="EMBL" id="CAL4142634.1"/>
    </source>
</evidence>
<feature type="non-terminal residue" evidence="8">
    <location>
        <position position="360"/>
    </location>
</feature>
<evidence type="ECO:0000256" key="6">
    <source>
        <dbReference type="PROSITE-ProRule" id="PRU01172"/>
    </source>
</evidence>
<dbReference type="GO" id="GO:0046872">
    <property type="term" value="F:metal ion binding"/>
    <property type="evidence" value="ECO:0007669"/>
    <property type="project" value="UniProtKB-KW"/>
</dbReference>
<dbReference type="InterPro" id="IPR013320">
    <property type="entry name" value="ConA-like_dom_sf"/>
</dbReference>
<dbReference type="Gene3D" id="2.60.120.200">
    <property type="match status" value="1"/>
</dbReference>
<organism evidence="8 9">
    <name type="scientific">Meganyctiphanes norvegica</name>
    <name type="common">Northern krill</name>
    <name type="synonym">Thysanopoda norvegica</name>
    <dbReference type="NCBI Taxonomy" id="48144"/>
    <lineage>
        <taxon>Eukaryota</taxon>
        <taxon>Metazoa</taxon>
        <taxon>Ecdysozoa</taxon>
        <taxon>Arthropoda</taxon>
        <taxon>Crustacea</taxon>
        <taxon>Multicrustacea</taxon>
        <taxon>Malacostraca</taxon>
        <taxon>Eumalacostraca</taxon>
        <taxon>Eucarida</taxon>
        <taxon>Euphausiacea</taxon>
        <taxon>Euphausiidae</taxon>
        <taxon>Meganyctiphanes</taxon>
    </lineage>
</organism>
<keyword evidence="4" id="KW-1015">Disulfide bond</keyword>
<evidence type="ECO:0000256" key="1">
    <source>
        <dbReference type="ARBA" id="ARBA00001913"/>
    </source>
</evidence>
<dbReference type="SUPFAM" id="SSF49899">
    <property type="entry name" value="Concanavalin A-like lectins/glucanases"/>
    <property type="match status" value="1"/>
</dbReference>
<dbReference type="SUPFAM" id="SSF56436">
    <property type="entry name" value="C-type lectin-like"/>
    <property type="match status" value="1"/>
</dbReference>
<proteinExistence type="predicted"/>
<dbReference type="Proteomes" id="UP001497623">
    <property type="component" value="Unassembled WGS sequence"/>
</dbReference>
<name>A0AAV2RYC8_MEGNR</name>
<keyword evidence="9" id="KW-1185">Reference proteome</keyword>